<dbReference type="EMBL" id="CP069486">
    <property type="protein sequence ID" value="QRO86327.1"/>
    <property type="molecule type" value="Genomic_DNA"/>
</dbReference>
<proteinExistence type="predicted"/>
<dbReference type="STRING" id="1167632.GCA_000286335_02593"/>
<gene>
    <name evidence="3" type="ORF">BU072_03465</name>
    <name evidence="4" type="ORF">I6J37_03045</name>
</gene>
<reference evidence="3" key="2">
    <citation type="submission" date="2018-03" db="EMBL/GenBank/DDBJ databases">
        <authorList>
            <person name="Keele B.F."/>
        </authorList>
    </citation>
    <scope>NUCLEOTIDE SEQUENCE</scope>
    <source>
        <strain evidence="3">SNUC 2204</strain>
    </source>
</reference>
<feature type="domain" description="Fatty acid desaturase" evidence="2">
    <location>
        <begin position="49"/>
        <end position="291"/>
    </location>
</feature>
<dbReference type="OrthoDB" id="9769653at2"/>
<reference evidence="4 6" key="3">
    <citation type="submission" date="2021-02" db="EMBL/GenBank/DDBJ databases">
        <title>FDA dAtabase for Regulatory Grade micrObial Sequences (FDA-ARGOS): Supporting development and validation of Infectious Disease Dx tests.</title>
        <authorList>
            <person name="Sproer C."/>
            <person name="Gronow S."/>
            <person name="Severitt S."/>
            <person name="Schroder I."/>
            <person name="Tallon L."/>
            <person name="Sadzewicz L."/>
            <person name="Zhao X."/>
            <person name="Boylan J."/>
            <person name="Ott S."/>
            <person name="Bowen H."/>
            <person name="Vavikolanu K."/>
            <person name="Mehta A."/>
            <person name="Aluvathingal J."/>
            <person name="Nadendla S."/>
            <person name="Lowell S."/>
            <person name="Myers T."/>
            <person name="Yan Y."/>
            <person name="Sichtig H."/>
        </authorList>
    </citation>
    <scope>NUCLEOTIDE SEQUENCE [LARGE SCALE GENOMIC DNA]</scope>
    <source>
        <strain evidence="4 6">FDAARGOS_1207</strain>
    </source>
</reference>
<feature type="transmembrane region" description="Helical" evidence="1">
    <location>
        <begin position="183"/>
        <end position="200"/>
    </location>
</feature>
<keyword evidence="1" id="KW-1133">Transmembrane helix</keyword>
<dbReference type="GO" id="GO:0016020">
    <property type="term" value="C:membrane"/>
    <property type="evidence" value="ECO:0007669"/>
    <property type="project" value="TreeGrafter"/>
</dbReference>
<keyword evidence="1" id="KW-0472">Membrane</keyword>
<sequence length="336" mass="39608">MEKEKKKLLRKMVKPFENNNLKKSTIQIINTLIPLVALVVAGFLSYQIHWSLSLLCGVLASGFLIRTFIIFHDCCHGSFLSKKKNNDLLGNITGLMTFFPYEKWRREHIIHHTSSGNLEKRGIGDIWVMTIEEYRDASKFTQFKYRMYRHPFVMFILGPIFLMFISNRTNAKDAKPKEKRNTWIHNIVLLLFYVGMFFLVGATPFMLVFLPMLFIAGMLGIWLFYIQHTFEDAYFEEASEWDYVKAAIEGSSYYKLPKVIQWMTGNIGYHHVHHLSPRIPNYQLEQAHEKTPPLHHATTITLKDSLESLKYKLYDEKNKCFITFKEYTRRFNKNHA</sequence>
<dbReference type="InterPro" id="IPR012171">
    <property type="entry name" value="Fatty_acid_desaturase"/>
</dbReference>
<evidence type="ECO:0000313" key="4">
    <source>
        <dbReference type="EMBL" id="QRO86327.1"/>
    </source>
</evidence>
<keyword evidence="1" id="KW-0812">Transmembrane</keyword>
<dbReference type="InterPro" id="IPR005804">
    <property type="entry name" value="FA_desaturase_dom"/>
</dbReference>
<protein>
    <submittedName>
        <fullName evidence="3">Fatty acid desaturase</fullName>
    </submittedName>
</protein>
<dbReference type="Proteomes" id="UP000627155">
    <property type="component" value="Chromosome"/>
</dbReference>
<organism evidence="3 5">
    <name type="scientific">Mammaliicoccus vitulinus</name>
    <dbReference type="NCBI Taxonomy" id="71237"/>
    <lineage>
        <taxon>Bacteria</taxon>
        <taxon>Bacillati</taxon>
        <taxon>Bacillota</taxon>
        <taxon>Bacilli</taxon>
        <taxon>Bacillales</taxon>
        <taxon>Staphylococcaceae</taxon>
        <taxon>Mammaliicoccus</taxon>
    </lineage>
</organism>
<evidence type="ECO:0000313" key="3">
    <source>
        <dbReference type="EMBL" id="PTI30476.1"/>
    </source>
</evidence>
<name>A0A2T4PVL1_9STAP</name>
<dbReference type="PANTHER" id="PTHR19353">
    <property type="entry name" value="FATTY ACID DESATURASE 2"/>
    <property type="match status" value="1"/>
</dbReference>
<evidence type="ECO:0000313" key="5">
    <source>
        <dbReference type="Proteomes" id="UP000241209"/>
    </source>
</evidence>
<dbReference type="Pfam" id="PF00487">
    <property type="entry name" value="FA_desaturase"/>
    <property type="match status" value="1"/>
</dbReference>
<evidence type="ECO:0000256" key="1">
    <source>
        <dbReference type="SAM" id="Phobius"/>
    </source>
</evidence>
<reference evidence="3 5" key="1">
    <citation type="journal article" date="2016" name="Front. Microbiol.">
        <title>Comprehensive Phylogenetic Analysis of Bovine Non-aureus Staphylococci Species Based on Whole-Genome Sequencing.</title>
        <authorList>
            <person name="Naushad S."/>
            <person name="Barkema H.W."/>
            <person name="Luby C."/>
            <person name="Condas L.A."/>
            <person name="Nobrega D.B."/>
            <person name="Carson D.A."/>
            <person name="De Buck J."/>
        </authorList>
    </citation>
    <scope>NUCLEOTIDE SEQUENCE [LARGE SCALE GENOMIC DNA]</scope>
    <source>
        <strain evidence="3 5">SNUC 2204</strain>
    </source>
</reference>
<dbReference type="GO" id="GO:0016717">
    <property type="term" value="F:oxidoreductase activity, acting on paired donors, with oxidation of a pair of donors resulting in the reduction of molecular oxygen to two molecules of water"/>
    <property type="evidence" value="ECO:0007669"/>
    <property type="project" value="TreeGrafter"/>
</dbReference>
<accession>A0A2T4PVL1</accession>
<evidence type="ECO:0000259" key="2">
    <source>
        <dbReference type="Pfam" id="PF00487"/>
    </source>
</evidence>
<keyword evidence="6" id="KW-1185">Reference proteome</keyword>
<dbReference type="Proteomes" id="UP000241209">
    <property type="component" value="Unassembled WGS sequence"/>
</dbReference>
<feature type="transmembrane region" description="Helical" evidence="1">
    <location>
        <begin position="207"/>
        <end position="225"/>
    </location>
</feature>
<dbReference type="EMBL" id="PZFK01000005">
    <property type="protein sequence ID" value="PTI30476.1"/>
    <property type="molecule type" value="Genomic_DNA"/>
</dbReference>
<evidence type="ECO:0000313" key="6">
    <source>
        <dbReference type="Proteomes" id="UP000627155"/>
    </source>
</evidence>
<feature type="transmembrane region" description="Helical" evidence="1">
    <location>
        <begin position="50"/>
        <end position="71"/>
    </location>
</feature>
<feature type="transmembrane region" description="Helical" evidence="1">
    <location>
        <begin position="152"/>
        <end position="171"/>
    </location>
</feature>
<dbReference type="GO" id="GO:0006629">
    <property type="term" value="P:lipid metabolic process"/>
    <property type="evidence" value="ECO:0007669"/>
    <property type="project" value="InterPro"/>
</dbReference>
<dbReference type="CDD" id="cd03507">
    <property type="entry name" value="Delta12-FADS-like"/>
    <property type="match status" value="1"/>
</dbReference>
<dbReference type="PANTHER" id="PTHR19353:SF73">
    <property type="entry name" value="FATTY ACID DESATURASE"/>
    <property type="match status" value="1"/>
</dbReference>
<feature type="transmembrane region" description="Helical" evidence="1">
    <location>
        <begin position="21"/>
        <end position="44"/>
    </location>
</feature>
<dbReference type="AlphaFoldDB" id="A0A2T4PVL1"/>